<feature type="transmembrane region" description="Helical" evidence="2">
    <location>
        <begin position="272"/>
        <end position="291"/>
    </location>
</feature>
<dbReference type="InterPro" id="IPR003660">
    <property type="entry name" value="HAMP_dom"/>
</dbReference>
<dbReference type="PROSITE" id="PS50885">
    <property type="entry name" value="HAMP"/>
    <property type="match status" value="1"/>
</dbReference>
<dbReference type="SMART" id="SM00331">
    <property type="entry name" value="PP2C_SIG"/>
    <property type="match status" value="1"/>
</dbReference>
<accession>A0ABT6DHN7</accession>
<feature type="transmembrane region" description="Helical" evidence="2">
    <location>
        <begin position="18"/>
        <end position="38"/>
    </location>
</feature>
<evidence type="ECO:0000313" key="5">
    <source>
        <dbReference type="Proteomes" id="UP001152321"/>
    </source>
</evidence>
<keyword evidence="1" id="KW-0378">Hydrolase</keyword>
<proteinExistence type="predicted"/>
<keyword evidence="2" id="KW-0812">Transmembrane</keyword>
<dbReference type="EMBL" id="JANRMI010000001">
    <property type="protein sequence ID" value="MDG0815434.1"/>
    <property type="molecule type" value="Genomic_DNA"/>
</dbReference>
<dbReference type="PANTHER" id="PTHR43156:SF2">
    <property type="entry name" value="STAGE II SPORULATION PROTEIN E"/>
    <property type="match status" value="1"/>
</dbReference>
<dbReference type="RefSeq" id="WP_277576909.1">
    <property type="nucleotide sequence ID" value="NZ_JANRMI010000001.1"/>
</dbReference>
<organism evidence="4 5">
    <name type="scientific">Bdellovibrio svalbardensis</name>
    <dbReference type="NCBI Taxonomy" id="2972972"/>
    <lineage>
        <taxon>Bacteria</taxon>
        <taxon>Pseudomonadati</taxon>
        <taxon>Bdellovibrionota</taxon>
        <taxon>Bdellovibrionia</taxon>
        <taxon>Bdellovibrionales</taxon>
        <taxon>Pseudobdellovibrionaceae</taxon>
        <taxon>Bdellovibrio</taxon>
    </lineage>
</organism>
<keyword evidence="5" id="KW-1185">Reference proteome</keyword>
<dbReference type="InterPro" id="IPR001932">
    <property type="entry name" value="PPM-type_phosphatase-like_dom"/>
</dbReference>
<name>A0ABT6DHN7_9BACT</name>
<dbReference type="InterPro" id="IPR052016">
    <property type="entry name" value="Bact_Sigma-Reg"/>
</dbReference>
<evidence type="ECO:0000259" key="3">
    <source>
        <dbReference type="PROSITE" id="PS50885"/>
    </source>
</evidence>
<dbReference type="SMART" id="SM00304">
    <property type="entry name" value="HAMP"/>
    <property type="match status" value="1"/>
</dbReference>
<dbReference type="PANTHER" id="PTHR43156">
    <property type="entry name" value="STAGE II SPORULATION PROTEIN E-RELATED"/>
    <property type="match status" value="1"/>
</dbReference>
<dbReference type="Proteomes" id="UP001152321">
    <property type="component" value="Unassembled WGS sequence"/>
</dbReference>
<keyword evidence="2" id="KW-0472">Membrane</keyword>
<evidence type="ECO:0000256" key="2">
    <source>
        <dbReference type="SAM" id="Phobius"/>
    </source>
</evidence>
<dbReference type="InterPro" id="IPR036457">
    <property type="entry name" value="PPM-type-like_dom_sf"/>
</dbReference>
<evidence type="ECO:0000256" key="1">
    <source>
        <dbReference type="ARBA" id="ARBA00022801"/>
    </source>
</evidence>
<dbReference type="Pfam" id="PF07228">
    <property type="entry name" value="SpoIIE"/>
    <property type="match status" value="1"/>
</dbReference>
<dbReference type="Gene3D" id="6.10.340.10">
    <property type="match status" value="1"/>
</dbReference>
<dbReference type="Gene3D" id="3.60.40.10">
    <property type="entry name" value="PPM-type phosphatase domain"/>
    <property type="match status" value="1"/>
</dbReference>
<sequence>MNGQQVLEKNGLSLKYKILLLLIGISSVGLGSFLWLSVRNFTNDKSNYVLESTTQFTLSQTEIINQEIEKSLDFLRMLADHYNAEELRFSTFGTDLFQTQRTVSKLQLVRIVGPKMEFGIALNKSSEPLPFNEIPFYRLLKEKHLYLLCNPNDPAKFVAVYRLRSNDYTYMVGEILVPHIKNLADNPSYEFALYCADAAKAIINISPKVPDLDVQSLKKEFEQSRIFTRKINADNKEYLLGVSPLATSGIFLIGSVDTGKVMGVIRDLQKQAVLFFISLLGVICIIALFSANHLTMALEQLTVATQKIAAGDFTSEVKVSSKDELLTLANSFNWMKGRILELLEKTKQSARMEAELETATTVQRTLFPAKVTEAELYQIHGEYRTASECGGDLWHHFDNGKKLFLFIGDVVGHGVPSALMTTAARSVTAIVKLQGEERPAEILKLLNHCIHETSKGEMWMTFFVGVYDKESGCLTYASASQNPPFFFPNQETVSKSDIMTLMESRGPSLGRQEQSEYEEATFQMDPGSLIFFYTDGLTECVNPAKELLGESRLVRSLAKVWSKDKSSAGFCAAVSNIMDDYRKGHPFEDDVTFFCLKRLS</sequence>
<reference evidence="4" key="1">
    <citation type="submission" date="2022-08" db="EMBL/GenBank/DDBJ databases">
        <title>Novel Bdellovibrio Species Isolated from Svalbard: Designation Bdellovibrio svalbardensis.</title>
        <authorList>
            <person name="Mitchell R.J."/>
            <person name="Choi S.Y."/>
        </authorList>
    </citation>
    <scope>NUCLEOTIDE SEQUENCE</scope>
    <source>
        <strain evidence="4">PAP01</strain>
    </source>
</reference>
<feature type="domain" description="HAMP" evidence="3">
    <location>
        <begin position="292"/>
        <end position="344"/>
    </location>
</feature>
<evidence type="ECO:0000313" key="4">
    <source>
        <dbReference type="EMBL" id="MDG0815434.1"/>
    </source>
</evidence>
<dbReference type="Pfam" id="PF00672">
    <property type="entry name" value="HAMP"/>
    <property type="match status" value="1"/>
</dbReference>
<keyword evidence="2" id="KW-1133">Transmembrane helix</keyword>
<comment type="caution">
    <text evidence="4">The sequence shown here is derived from an EMBL/GenBank/DDBJ whole genome shotgun (WGS) entry which is preliminary data.</text>
</comment>
<protein>
    <submittedName>
        <fullName evidence="4">SpoIIE family protein phosphatase</fullName>
    </submittedName>
</protein>
<dbReference type="CDD" id="cd06225">
    <property type="entry name" value="HAMP"/>
    <property type="match status" value="1"/>
</dbReference>
<gene>
    <name evidence="4" type="ORF">NWE73_03605</name>
</gene>
<dbReference type="SUPFAM" id="SSF158472">
    <property type="entry name" value="HAMP domain-like"/>
    <property type="match status" value="1"/>
</dbReference>